<reference evidence="7 8" key="1">
    <citation type="submission" date="2020-05" db="EMBL/GenBank/DDBJ databases">
        <title>Azospirillum oleiclasticum sp. nov, a nitrogen-fixing and heavy crude oil-emulsifying bacterium isolated from the crude oil of Yumen Oilfield.</title>
        <authorList>
            <person name="Wu D."/>
            <person name="Cai M."/>
            <person name="Zhang X."/>
        </authorList>
    </citation>
    <scope>NUCLEOTIDE SEQUENCE [LARGE SCALE GENOMIC DNA]</scope>
    <source>
        <strain evidence="7 8">ROY-1-1-2</strain>
    </source>
</reference>
<dbReference type="EMBL" id="JABFDB010000051">
    <property type="protein sequence ID" value="NYZ25032.1"/>
    <property type="molecule type" value="Genomic_DNA"/>
</dbReference>
<dbReference type="SFLD" id="SFLDS00029">
    <property type="entry name" value="Radical_SAM"/>
    <property type="match status" value="1"/>
</dbReference>
<gene>
    <name evidence="7" type="ORF">HND93_35460</name>
</gene>
<evidence type="ECO:0000256" key="4">
    <source>
        <dbReference type="ARBA" id="ARBA00023004"/>
    </source>
</evidence>
<evidence type="ECO:0000313" key="7">
    <source>
        <dbReference type="EMBL" id="NYZ25032.1"/>
    </source>
</evidence>
<dbReference type="InterPro" id="IPR058240">
    <property type="entry name" value="rSAM_sf"/>
</dbReference>
<protein>
    <submittedName>
        <fullName evidence="7">Radical SAM protein</fullName>
    </submittedName>
</protein>
<dbReference type="Gene3D" id="3.20.20.70">
    <property type="entry name" value="Aldolase class I"/>
    <property type="match status" value="1"/>
</dbReference>
<dbReference type="RefSeq" id="WP_180286802.1">
    <property type="nucleotide sequence ID" value="NZ_JABFDB010000051.1"/>
</dbReference>
<keyword evidence="2" id="KW-0949">S-adenosyl-L-methionine</keyword>
<evidence type="ECO:0000256" key="1">
    <source>
        <dbReference type="ARBA" id="ARBA00001966"/>
    </source>
</evidence>
<dbReference type="SFLD" id="SFLDG01067">
    <property type="entry name" value="SPASM/twitch_domain_containing"/>
    <property type="match status" value="1"/>
</dbReference>
<dbReference type="InterPro" id="IPR007197">
    <property type="entry name" value="rSAM"/>
</dbReference>
<dbReference type="CDD" id="cd21109">
    <property type="entry name" value="SPASM"/>
    <property type="match status" value="1"/>
</dbReference>
<keyword evidence="4" id="KW-0408">Iron</keyword>
<comment type="caution">
    <text evidence="7">The sequence shown here is derived from an EMBL/GenBank/DDBJ whole genome shotgun (WGS) entry which is preliminary data.</text>
</comment>
<dbReference type="PROSITE" id="PS51918">
    <property type="entry name" value="RADICAL_SAM"/>
    <property type="match status" value="1"/>
</dbReference>
<dbReference type="InterPro" id="IPR050377">
    <property type="entry name" value="Radical_SAM_PqqE_MftC-like"/>
</dbReference>
<keyword evidence="8" id="KW-1185">Reference proteome</keyword>
<dbReference type="CDD" id="cd01335">
    <property type="entry name" value="Radical_SAM"/>
    <property type="match status" value="1"/>
</dbReference>
<proteinExistence type="predicted"/>
<evidence type="ECO:0000256" key="2">
    <source>
        <dbReference type="ARBA" id="ARBA00022691"/>
    </source>
</evidence>
<accession>A0ABX2TLT5</accession>
<dbReference type="SUPFAM" id="SSF102114">
    <property type="entry name" value="Radical SAM enzymes"/>
    <property type="match status" value="1"/>
</dbReference>
<keyword evidence="5" id="KW-0411">Iron-sulfur</keyword>
<feature type="domain" description="Radical SAM core" evidence="6">
    <location>
        <begin position="33"/>
        <end position="265"/>
    </location>
</feature>
<evidence type="ECO:0000256" key="5">
    <source>
        <dbReference type="ARBA" id="ARBA00023014"/>
    </source>
</evidence>
<dbReference type="Pfam" id="PF04055">
    <property type="entry name" value="Radical_SAM"/>
    <property type="match status" value="1"/>
</dbReference>
<organism evidence="7 8">
    <name type="scientific">Azospirillum oleiclasticum</name>
    <dbReference type="NCBI Taxonomy" id="2735135"/>
    <lineage>
        <taxon>Bacteria</taxon>
        <taxon>Pseudomonadati</taxon>
        <taxon>Pseudomonadota</taxon>
        <taxon>Alphaproteobacteria</taxon>
        <taxon>Rhodospirillales</taxon>
        <taxon>Azospirillaceae</taxon>
        <taxon>Azospirillum</taxon>
    </lineage>
</organism>
<evidence type="ECO:0000256" key="3">
    <source>
        <dbReference type="ARBA" id="ARBA00022723"/>
    </source>
</evidence>
<dbReference type="InterPro" id="IPR013785">
    <property type="entry name" value="Aldolase_TIM"/>
</dbReference>
<evidence type="ECO:0000313" key="8">
    <source>
        <dbReference type="Proteomes" id="UP000584642"/>
    </source>
</evidence>
<name>A0ABX2TLT5_9PROT</name>
<dbReference type="PANTHER" id="PTHR11228">
    <property type="entry name" value="RADICAL SAM DOMAIN PROTEIN"/>
    <property type="match status" value="1"/>
</dbReference>
<dbReference type="InterPro" id="IPR023885">
    <property type="entry name" value="4Fe4S-binding_SPASM_dom"/>
</dbReference>
<keyword evidence="3" id="KW-0479">Metal-binding</keyword>
<dbReference type="Pfam" id="PF13186">
    <property type="entry name" value="SPASM"/>
    <property type="match status" value="1"/>
</dbReference>
<dbReference type="Proteomes" id="UP000584642">
    <property type="component" value="Unassembled WGS sequence"/>
</dbReference>
<dbReference type="PANTHER" id="PTHR11228:SF35">
    <property type="entry name" value="MOLYBDENUM COFACTOR BIOSYNTHESIS PROTEIN A-RELATED"/>
    <property type="match status" value="1"/>
</dbReference>
<sequence>MTSALTEHTELVLDGTKIAWHLDRVRAWERGERVAPITIDMALTRACNYGCHFCYAMLQENDRQVITQKVIYDFLEDCAEIGVKGISLVSDGESTISPVFVDTIRRGSELGLSMACGTNGFVLNKRKLEEILPHMTYLRVNISAGERQRYAEIMGVKEHWFDRICENIRDMVAIKKRDGLAVTIGLQMVLMPQYADQIMPLARLGKELRPDYLVIKHCSDDEDGTLGVDYGGYEAIYDRLREAEALSDDEYKVVVKWSKIQDGHRRSYQRCYGPPFMIQLSGSGLVAPCGMLFNERYKKFHIGNICETRFKDIWASDRYWEVMNHLAGPEFNAQTMCGTLCLQHKVNQALDAHLKGRHTLHMPNGNPPQHLSFI</sequence>
<comment type="cofactor">
    <cofactor evidence="1">
        <name>[4Fe-4S] cluster</name>
        <dbReference type="ChEBI" id="CHEBI:49883"/>
    </cofactor>
</comment>
<evidence type="ECO:0000259" key="6">
    <source>
        <dbReference type="PROSITE" id="PS51918"/>
    </source>
</evidence>